<dbReference type="RefSeq" id="WP_156704659.1">
    <property type="nucleotide sequence ID" value="NZ_CACRUX010000044.1"/>
</dbReference>
<keyword evidence="2" id="KW-0378">Hydrolase</keyword>
<dbReference type="Pfam" id="PF12706">
    <property type="entry name" value="Lactamase_B_2"/>
    <property type="match status" value="1"/>
</dbReference>
<dbReference type="InterPro" id="IPR036866">
    <property type="entry name" value="RibonucZ/Hydroxyglut_hydro"/>
</dbReference>
<evidence type="ECO:0000259" key="1">
    <source>
        <dbReference type="SMART" id="SM00849"/>
    </source>
</evidence>
<dbReference type="AlphaFoldDB" id="A0A6N3BS46"/>
<dbReference type="SMART" id="SM00849">
    <property type="entry name" value="Lactamase_B"/>
    <property type="match status" value="1"/>
</dbReference>
<dbReference type="InterPro" id="IPR001279">
    <property type="entry name" value="Metallo-B-lactamas"/>
</dbReference>
<dbReference type="Gene3D" id="3.60.15.10">
    <property type="entry name" value="Ribonuclease Z/Hydroxyacylglutathione hydrolase-like"/>
    <property type="match status" value="1"/>
</dbReference>
<dbReference type="SUPFAM" id="SSF56281">
    <property type="entry name" value="Metallo-hydrolase/oxidoreductase"/>
    <property type="match status" value="1"/>
</dbReference>
<organism evidence="2">
    <name type="scientific">Veillonella ratti</name>
    <dbReference type="NCBI Taxonomy" id="103892"/>
    <lineage>
        <taxon>Bacteria</taxon>
        <taxon>Bacillati</taxon>
        <taxon>Bacillota</taxon>
        <taxon>Negativicutes</taxon>
        <taxon>Veillonellales</taxon>
        <taxon>Veillonellaceae</taxon>
        <taxon>Veillonella</taxon>
    </lineage>
</organism>
<reference evidence="2" key="1">
    <citation type="submission" date="2019-11" db="EMBL/GenBank/DDBJ databases">
        <authorList>
            <person name="Feng L."/>
        </authorList>
    </citation>
    <scope>NUCLEOTIDE SEQUENCE</scope>
    <source>
        <strain evidence="2">VrattiLFYP33</strain>
    </source>
</reference>
<protein>
    <submittedName>
        <fullName evidence="2">Metallo-hydrolase YycJ</fullName>
        <ecNumber evidence="2">3.-.-.-</ecNumber>
    </submittedName>
</protein>
<dbReference type="PANTHER" id="PTHR47619">
    <property type="entry name" value="METALLO-HYDROLASE YYCJ-RELATED"/>
    <property type="match status" value="1"/>
</dbReference>
<dbReference type="GO" id="GO:0016787">
    <property type="term" value="F:hydrolase activity"/>
    <property type="evidence" value="ECO:0007669"/>
    <property type="project" value="UniProtKB-KW"/>
</dbReference>
<gene>
    <name evidence="2" type="primary">yycJ_1</name>
    <name evidence="2" type="ORF">VRLFYP33_01128</name>
</gene>
<sequence length="289" mass="31879">MEDKEVTNLMTDRARAIAAAYETLESSEAPFAVHVLASGSQGNATLITYKNTTILVDAGISARRITNGLKAVGLGLDKLSAICITHEHTDHMAGLPQLLKQCNVPVYTRAGTMRELVNRKNLDTKAFCVLTKNNFTIGDLQIETFRTSHDAADPMGLSCYNGKHKLTFMTDTGLVDDTMLKNMDESDLLVLEANYDPQMLKYGPYPFDLKKRVAGPYGHLSNEHAAQALLMMKRPEHLQAVMAHRSEKNNEQAVVTDTVTTALTAEGLIMKQDITIFHGQPKEMVTIRA</sequence>
<proteinExistence type="predicted"/>
<accession>A0A6N3BS46</accession>
<dbReference type="EC" id="3.-.-.-" evidence="2"/>
<feature type="domain" description="Metallo-beta-lactamase" evidence="1">
    <location>
        <begin position="41"/>
        <end position="217"/>
    </location>
</feature>
<dbReference type="EMBL" id="CACRUX010000044">
    <property type="protein sequence ID" value="VYU05429.1"/>
    <property type="molecule type" value="Genomic_DNA"/>
</dbReference>
<evidence type="ECO:0000313" key="2">
    <source>
        <dbReference type="EMBL" id="VYU05429.1"/>
    </source>
</evidence>
<dbReference type="PANTHER" id="PTHR47619:SF1">
    <property type="entry name" value="EXODEOXYRIBONUCLEASE WALJ"/>
    <property type="match status" value="1"/>
</dbReference>
<dbReference type="InterPro" id="IPR052533">
    <property type="entry name" value="WalJ/YycJ-like"/>
</dbReference>
<name>A0A6N3BS46_9FIRM</name>